<dbReference type="InterPro" id="IPR015421">
    <property type="entry name" value="PyrdxlP-dep_Trfase_major"/>
</dbReference>
<dbReference type="Proteomes" id="UP000034320">
    <property type="component" value="Unassembled WGS sequence"/>
</dbReference>
<dbReference type="InterPro" id="IPR015422">
    <property type="entry name" value="PyrdxlP-dep_Trfase_small"/>
</dbReference>
<evidence type="ECO:0000256" key="2">
    <source>
        <dbReference type="ARBA" id="ARBA00022679"/>
    </source>
</evidence>
<dbReference type="InterPro" id="IPR015424">
    <property type="entry name" value="PyrdxlP-dep_Trfase"/>
</dbReference>
<dbReference type="GO" id="GO:0016740">
    <property type="term" value="F:transferase activity"/>
    <property type="evidence" value="ECO:0007669"/>
    <property type="project" value="UniProtKB-KW"/>
</dbReference>
<dbReference type="PATRIC" id="fig|1618442.3.peg.1340"/>
<sequence>MSKQNFYKVLKAELKRVDEAKVAKRNEKIIEGFTGGSFPKALIKGKKYSIFNSNDYLGLRFAKELRQGEEAASKKYGSGPGAVRFISGTFDLYRQLEKTVAKFHQREEGMVFSSAFAANLAVIACLSKGQSKDSLVLADTLIISDELNHRSIIDGVRVAGLSKEQKLIYKHLDYDSLEQVLRENLGKFKRVLVITDGIFSMLGEYADIGKLEKICDKYDRQFEEGIFLIADDSHGVGACGRNGRGCEELSSGKSDLLVGTFGKAFGSDGGYAVGDKILIDYLRESAATYIYSNSVSPGVAGAALAALKLVDSAKGRKLLRNLRKNINHFKKLMKEKGFVFAAESIHPIQPILIAEPVRTKALTDELYKRGYLVTNINYPVVPKGKDEIRVQISAAQNRKDIEKFVKEAGEAWQRVNG</sequence>
<dbReference type="Gene3D" id="3.40.640.10">
    <property type="entry name" value="Type I PLP-dependent aspartate aminotransferase-like (Major domain)"/>
    <property type="match status" value="1"/>
</dbReference>
<comment type="caution">
    <text evidence="4">The sequence shown here is derived from an EMBL/GenBank/DDBJ whole genome shotgun (WGS) entry which is preliminary data.</text>
</comment>
<dbReference type="Gene3D" id="3.90.1150.10">
    <property type="entry name" value="Aspartate Aminotransferase, domain 1"/>
    <property type="match status" value="1"/>
</dbReference>
<name>A0A0G0Z8N7_9BACT</name>
<dbReference type="EMBL" id="LCDD01000049">
    <property type="protein sequence ID" value="KKS45080.1"/>
    <property type="molecule type" value="Genomic_DNA"/>
</dbReference>
<dbReference type="AlphaFoldDB" id="A0A0G0Z8N7"/>
<dbReference type="PANTHER" id="PTHR13693">
    <property type="entry name" value="CLASS II AMINOTRANSFERASE/8-AMINO-7-OXONONANOATE SYNTHASE"/>
    <property type="match status" value="1"/>
</dbReference>
<protein>
    <submittedName>
        <fullName evidence="4">7-keto-8-aminopelargonate synthetase</fullName>
    </submittedName>
</protein>
<dbReference type="SUPFAM" id="SSF53383">
    <property type="entry name" value="PLP-dependent transferases"/>
    <property type="match status" value="1"/>
</dbReference>
<dbReference type="InterPro" id="IPR050087">
    <property type="entry name" value="AON_synthase_class-II"/>
</dbReference>
<feature type="domain" description="Aminotransferase class I/classII large" evidence="3">
    <location>
        <begin position="51"/>
        <end position="406"/>
    </location>
</feature>
<organism evidence="4 5">
    <name type="scientific">Candidatus Gottesmanbacteria bacterium GW2011_GWA2_42_18</name>
    <dbReference type="NCBI Taxonomy" id="1618442"/>
    <lineage>
        <taxon>Bacteria</taxon>
        <taxon>Candidatus Gottesmaniibacteriota</taxon>
    </lineage>
</organism>
<reference evidence="4 5" key="1">
    <citation type="journal article" date="2015" name="Nature">
        <title>rRNA introns, odd ribosomes, and small enigmatic genomes across a large radiation of phyla.</title>
        <authorList>
            <person name="Brown C.T."/>
            <person name="Hug L.A."/>
            <person name="Thomas B.C."/>
            <person name="Sharon I."/>
            <person name="Castelle C.J."/>
            <person name="Singh A."/>
            <person name="Wilkins M.J."/>
            <person name="Williams K.H."/>
            <person name="Banfield J.F."/>
        </authorList>
    </citation>
    <scope>NUCLEOTIDE SEQUENCE [LARGE SCALE GENOMIC DNA]</scope>
</reference>
<dbReference type="GO" id="GO:0030170">
    <property type="term" value="F:pyridoxal phosphate binding"/>
    <property type="evidence" value="ECO:0007669"/>
    <property type="project" value="InterPro"/>
</dbReference>
<gene>
    <name evidence="4" type="ORF">UV09_C0049G0011</name>
</gene>
<evidence type="ECO:0000256" key="1">
    <source>
        <dbReference type="ARBA" id="ARBA00001933"/>
    </source>
</evidence>
<accession>A0A0G0Z8N7</accession>
<dbReference type="Pfam" id="PF00155">
    <property type="entry name" value="Aminotran_1_2"/>
    <property type="match status" value="1"/>
</dbReference>
<comment type="cofactor">
    <cofactor evidence="1">
        <name>pyridoxal 5'-phosphate</name>
        <dbReference type="ChEBI" id="CHEBI:597326"/>
    </cofactor>
</comment>
<dbReference type="InterPro" id="IPR004839">
    <property type="entry name" value="Aminotransferase_I/II_large"/>
</dbReference>
<evidence type="ECO:0000313" key="5">
    <source>
        <dbReference type="Proteomes" id="UP000034320"/>
    </source>
</evidence>
<keyword evidence="2" id="KW-0808">Transferase</keyword>
<evidence type="ECO:0000259" key="3">
    <source>
        <dbReference type="Pfam" id="PF00155"/>
    </source>
</evidence>
<proteinExistence type="predicted"/>
<evidence type="ECO:0000313" key="4">
    <source>
        <dbReference type="EMBL" id="KKS45080.1"/>
    </source>
</evidence>